<organism evidence="2 3">
    <name type="scientific">Caerostris extrusa</name>
    <name type="common">Bark spider</name>
    <name type="synonym">Caerostris bankana</name>
    <dbReference type="NCBI Taxonomy" id="172846"/>
    <lineage>
        <taxon>Eukaryota</taxon>
        <taxon>Metazoa</taxon>
        <taxon>Ecdysozoa</taxon>
        <taxon>Arthropoda</taxon>
        <taxon>Chelicerata</taxon>
        <taxon>Arachnida</taxon>
        <taxon>Araneae</taxon>
        <taxon>Araneomorphae</taxon>
        <taxon>Entelegynae</taxon>
        <taxon>Araneoidea</taxon>
        <taxon>Araneidae</taxon>
        <taxon>Caerostris</taxon>
    </lineage>
</organism>
<keyword evidence="3" id="KW-1185">Reference proteome</keyword>
<dbReference type="EMBL" id="BPLR01012356">
    <property type="protein sequence ID" value="GIY53379.1"/>
    <property type="molecule type" value="Genomic_DNA"/>
</dbReference>
<gene>
    <name evidence="2" type="ORF">CEXT_513461</name>
</gene>
<evidence type="ECO:0000256" key="1">
    <source>
        <dbReference type="SAM" id="MobiDB-lite"/>
    </source>
</evidence>
<proteinExistence type="predicted"/>
<reference evidence="2 3" key="1">
    <citation type="submission" date="2021-06" db="EMBL/GenBank/DDBJ databases">
        <title>Caerostris extrusa draft genome.</title>
        <authorList>
            <person name="Kono N."/>
            <person name="Arakawa K."/>
        </authorList>
    </citation>
    <scope>NUCLEOTIDE SEQUENCE [LARGE SCALE GENOMIC DNA]</scope>
</reference>
<name>A0AAV4U6G6_CAEEX</name>
<evidence type="ECO:0000313" key="2">
    <source>
        <dbReference type="EMBL" id="GIY53379.1"/>
    </source>
</evidence>
<comment type="caution">
    <text evidence="2">The sequence shown here is derived from an EMBL/GenBank/DDBJ whole genome shotgun (WGS) entry which is preliminary data.</text>
</comment>
<feature type="region of interest" description="Disordered" evidence="1">
    <location>
        <begin position="1"/>
        <end position="24"/>
    </location>
</feature>
<sequence>MLFSTTGGKSTRECRPLRSFRNGPSYSVQRQQLPYRLNEELPKNAKEKSQNFLHIYLSQFCRSTDVCGGSNHLCAGSNDGCRLTPTMCRHRSTPSGLRCCPPSSWAAL</sequence>
<dbReference type="Proteomes" id="UP001054945">
    <property type="component" value="Unassembled WGS sequence"/>
</dbReference>
<dbReference type="AlphaFoldDB" id="A0AAV4U6G6"/>
<evidence type="ECO:0000313" key="3">
    <source>
        <dbReference type="Proteomes" id="UP001054945"/>
    </source>
</evidence>
<protein>
    <submittedName>
        <fullName evidence="2">Uncharacterized protein</fullName>
    </submittedName>
</protein>
<accession>A0AAV4U6G6</accession>